<dbReference type="SUPFAM" id="SSF55486">
    <property type="entry name" value="Metalloproteases ('zincins'), catalytic domain"/>
    <property type="match status" value="1"/>
</dbReference>
<proteinExistence type="inferred from homology"/>
<dbReference type="GO" id="GO:0006508">
    <property type="term" value="P:proteolysis"/>
    <property type="evidence" value="ECO:0007669"/>
    <property type="project" value="TreeGrafter"/>
</dbReference>
<dbReference type="PANTHER" id="PTHR11533">
    <property type="entry name" value="PROTEASE M1 ZINC METALLOPROTEASE"/>
    <property type="match status" value="1"/>
</dbReference>
<evidence type="ECO:0000259" key="4">
    <source>
        <dbReference type="Pfam" id="PF01433"/>
    </source>
</evidence>
<dbReference type="GeneID" id="113500536"/>
<dbReference type="SUPFAM" id="SSF63737">
    <property type="entry name" value="Leukotriene A4 hydrolase N-terminal domain"/>
    <property type="match status" value="1"/>
</dbReference>
<feature type="chain" id="PRO_5028888143" evidence="3">
    <location>
        <begin position="22"/>
        <end position="860"/>
    </location>
</feature>
<dbReference type="InterPro" id="IPR024571">
    <property type="entry name" value="ERAP1-like_C_dom"/>
</dbReference>
<dbReference type="GO" id="GO:0008270">
    <property type="term" value="F:zinc ion binding"/>
    <property type="evidence" value="ECO:0007669"/>
    <property type="project" value="InterPro"/>
</dbReference>
<dbReference type="Pfam" id="PF01433">
    <property type="entry name" value="Peptidase_M1"/>
    <property type="match status" value="1"/>
</dbReference>
<dbReference type="InterPro" id="IPR014782">
    <property type="entry name" value="Peptidase_M1_dom"/>
</dbReference>
<dbReference type="InterPro" id="IPR027268">
    <property type="entry name" value="Peptidase_M4/M1_CTD_sf"/>
</dbReference>
<dbReference type="Pfam" id="PF17900">
    <property type="entry name" value="Peptidase_M1_N"/>
    <property type="match status" value="1"/>
</dbReference>
<evidence type="ECO:0000313" key="8">
    <source>
        <dbReference type="RefSeq" id="XP_026737165.1"/>
    </source>
</evidence>
<gene>
    <name evidence="8" type="primary">LOC113500536</name>
</gene>
<dbReference type="Gene3D" id="2.60.40.1910">
    <property type="match status" value="1"/>
</dbReference>
<evidence type="ECO:0000256" key="1">
    <source>
        <dbReference type="ARBA" id="ARBA00010136"/>
    </source>
</evidence>
<dbReference type="RefSeq" id="XP_026737165.1">
    <property type="nucleotide sequence ID" value="XM_026881364.1"/>
</dbReference>
<dbReference type="InterPro" id="IPR045357">
    <property type="entry name" value="Aminopeptidase_N-like_N"/>
</dbReference>
<keyword evidence="2" id="KW-0472">Membrane</keyword>
<dbReference type="Proteomes" id="UP000322000">
    <property type="component" value="Chromosome 14"/>
</dbReference>
<dbReference type="OrthoDB" id="6584069at2759"/>
<evidence type="ECO:0000313" key="7">
    <source>
        <dbReference type="Proteomes" id="UP000322000"/>
    </source>
</evidence>
<dbReference type="Pfam" id="PF11838">
    <property type="entry name" value="ERAP1_C"/>
    <property type="match status" value="1"/>
</dbReference>
<dbReference type="InterPro" id="IPR042097">
    <property type="entry name" value="Aminopeptidase_N-like_N_sf"/>
</dbReference>
<dbReference type="GO" id="GO:0043171">
    <property type="term" value="P:peptide catabolic process"/>
    <property type="evidence" value="ECO:0007669"/>
    <property type="project" value="TreeGrafter"/>
</dbReference>
<feature type="signal peptide" evidence="3">
    <location>
        <begin position="1"/>
        <end position="21"/>
    </location>
</feature>
<dbReference type="Gene3D" id="1.10.390.10">
    <property type="entry name" value="Neutral Protease Domain 2"/>
    <property type="match status" value="1"/>
</dbReference>
<dbReference type="GO" id="GO:0070006">
    <property type="term" value="F:metalloaminopeptidase activity"/>
    <property type="evidence" value="ECO:0007669"/>
    <property type="project" value="TreeGrafter"/>
</dbReference>
<dbReference type="PANTHER" id="PTHR11533:SF21">
    <property type="entry name" value="AMINOPEPTIDASE"/>
    <property type="match status" value="1"/>
</dbReference>
<dbReference type="InParanoid" id="A0A7E5W947"/>
<reference evidence="8" key="1">
    <citation type="submission" date="2025-08" db="UniProtKB">
        <authorList>
            <consortium name="RefSeq"/>
        </authorList>
    </citation>
    <scope>IDENTIFICATION</scope>
</reference>
<dbReference type="GO" id="GO:0005737">
    <property type="term" value="C:cytoplasm"/>
    <property type="evidence" value="ECO:0007669"/>
    <property type="project" value="TreeGrafter"/>
</dbReference>
<dbReference type="GO" id="GO:0016020">
    <property type="term" value="C:membrane"/>
    <property type="evidence" value="ECO:0007669"/>
    <property type="project" value="TreeGrafter"/>
</dbReference>
<feature type="domain" description="Aminopeptidase N-like N-terminal" evidence="6">
    <location>
        <begin position="36"/>
        <end position="199"/>
    </location>
</feature>
<sequence>MLLRKLFRAVFVFSFFTLCRADIVMDEECLNYTVYPVNYELNIYPYVYAERSYFDCDLTITIIANAPNVIVIDLDARDLEIEGGSIKVLDGNRDIVNGARPFEFDNFTSKLHIYLKEPLKVYSGSNKQFYHVKIMYRKYVKTDNTGVFLVKYYDEQNKGFKYLFATRLSPNKAKYFLPCFDNPRFEAVFKFKVYILKRLSDLQYTNTSLVIAEEQRRDNFKTEYVVVEYVPSPQVGLHQVGFHYSRFASLSGKAENTNDTFTVWAPIDELRDFNFIHNYGLKIINLIHEYAQSDRRLLQGSINVVAVPSVINGYEIGSFNLLTIGAHKIVSIDQFTSIKQTEAMMFDLAQQLSRIWLGNPAESERTRWKEEWFKEGMATYLAYYFLTQYNHGLPTEHNRPISSYGLQMKHKAMAIDWHRSTPALDTFNTSLAIEIPSRYRELVMMKTGAILWMLENWVQSSKFHQALVNYIKSRRGKYISLEDFTTNLDRKTIECLHQFFNGSTASRILGSWFRRRGYPVINVQVLRDRTPNAVLLKQRQFSFTHENRDDSDYLIPISYVIQHHQNCYNCYRPRFTIGAQTYTFSENLNDGWILLNRNASGYYRVNYDADTWRIIAKTLKENIGSIHEMNRAQIVNDVFALYVAGDLDFQLATEILDYLDLERSPVVWDSVISGFDLLTIEGAGCGMTKHVYWEWENFMMKKVSTIFQQLVQSKDSQVLTRLFRSAVVQLSCALGGDACAAHVRRLHVEHRRGRHALFPDCRLAYYFVLANETFSSTYSRKLNAIEQDDKTIADRKIRDKNRFMAKIPIGEPRPMPIVMSTTTIKPSEAVPEKLVPGSASATVYSVSVLFIIILINTFIR</sequence>
<comment type="similarity">
    <text evidence="1">Belongs to the peptidase M1 family.</text>
</comment>
<dbReference type="Gene3D" id="2.60.40.1730">
    <property type="entry name" value="tricorn interacting facor f3 domain"/>
    <property type="match status" value="1"/>
</dbReference>
<keyword evidence="7" id="KW-1185">Reference proteome</keyword>
<feature type="transmembrane region" description="Helical" evidence="2">
    <location>
        <begin position="841"/>
        <end position="859"/>
    </location>
</feature>
<evidence type="ECO:0000259" key="5">
    <source>
        <dbReference type="Pfam" id="PF11838"/>
    </source>
</evidence>
<dbReference type="InterPro" id="IPR050344">
    <property type="entry name" value="Peptidase_M1_aminopeptidases"/>
</dbReference>
<name>A0A7E5W947_TRINI</name>
<dbReference type="Gene3D" id="1.25.50.20">
    <property type="match status" value="1"/>
</dbReference>
<evidence type="ECO:0000256" key="2">
    <source>
        <dbReference type="SAM" id="Phobius"/>
    </source>
</evidence>
<feature type="domain" description="ERAP1-like C-terminal" evidence="5">
    <location>
        <begin position="592"/>
        <end position="773"/>
    </location>
</feature>
<organism evidence="7 8">
    <name type="scientific">Trichoplusia ni</name>
    <name type="common">Cabbage looper</name>
    <dbReference type="NCBI Taxonomy" id="7111"/>
    <lineage>
        <taxon>Eukaryota</taxon>
        <taxon>Metazoa</taxon>
        <taxon>Ecdysozoa</taxon>
        <taxon>Arthropoda</taxon>
        <taxon>Hexapoda</taxon>
        <taxon>Insecta</taxon>
        <taxon>Pterygota</taxon>
        <taxon>Neoptera</taxon>
        <taxon>Endopterygota</taxon>
        <taxon>Lepidoptera</taxon>
        <taxon>Glossata</taxon>
        <taxon>Ditrysia</taxon>
        <taxon>Noctuoidea</taxon>
        <taxon>Noctuidae</taxon>
        <taxon>Plusiinae</taxon>
        <taxon>Trichoplusia</taxon>
    </lineage>
</organism>
<feature type="domain" description="Peptidase M1 membrane alanine aminopeptidase" evidence="4">
    <location>
        <begin position="304"/>
        <end position="500"/>
    </location>
</feature>
<evidence type="ECO:0000259" key="6">
    <source>
        <dbReference type="Pfam" id="PF17900"/>
    </source>
</evidence>
<keyword evidence="2" id="KW-1133">Transmembrane helix</keyword>
<dbReference type="GO" id="GO:0042277">
    <property type="term" value="F:peptide binding"/>
    <property type="evidence" value="ECO:0007669"/>
    <property type="project" value="TreeGrafter"/>
</dbReference>
<protein>
    <submittedName>
        <fullName evidence="8">Aminopeptidase N-like</fullName>
    </submittedName>
</protein>
<evidence type="ECO:0000256" key="3">
    <source>
        <dbReference type="SAM" id="SignalP"/>
    </source>
</evidence>
<accession>A0A7E5W947</accession>
<dbReference type="AlphaFoldDB" id="A0A7E5W947"/>
<dbReference type="GO" id="GO:0005615">
    <property type="term" value="C:extracellular space"/>
    <property type="evidence" value="ECO:0007669"/>
    <property type="project" value="TreeGrafter"/>
</dbReference>
<keyword evidence="2" id="KW-0812">Transmembrane</keyword>
<dbReference type="KEGG" id="tnl:113500536"/>
<keyword evidence="3" id="KW-0732">Signal</keyword>